<evidence type="ECO:0000313" key="2">
    <source>
        <dbReference type="Proteomes" id="UP001055048"/>
    </source>
</evidence>
<dbReference type="Proteomes" id="UP001055048">
    <property type="component" value="Unassembled WGS sequence"/>
</dbReference>
<comment type="caution">
    <text evidence="1">The sequence shown here is derived from an EMBL/GenBank/DDBJ whole genome shotgun (WGS) entry which is preliminary data.</text>
</comment>
<reference evidence="1" key="1">
    <citation type="submission" date="2022-01" db="EMBL/GenBank/DDBJ databases">
        <title>Novel bile acid biosynthetic pathways are enriched in the microbiome of centenarians.</title>
        <authorList>
            <person name="Sato Y."/>
            <person name="Atarashi K."/>
            <person name="Plichta R.D."/>
            <person name="Arai Y."/>
            <person name="Sasajima S."/>
            <person name="Kearney M.S."/>
            <person name="Suda W."/>
            <person name="Takeshita K."/>
            <person name="Sasaki T."/>
            <person name="Okamoto S."/>
            <person name="Skelly N.A."/>
            <person name="Okamura Y."/>
            <person name="Vlamakis H."/>
            <person name="Li Y."/>
            <person name="Tanoue T."/>
            <person name="Takei H."/>
            <person name="Nittono H."/>
            <person name="Narushima S."/>
            <person name="Irie J."/>
            <person name="Itoh H."/>
            <person name="Moriya K."/>
            <person name="Sugiura Y."/>
            <person name="Suematsu M."/>
            <person name="Moritoki N."/>
            <person name="Shibata S."/>
            <person name="Littman R.D."/>
            <person name="Fischbach A.M."/>
            <person name="Uwamino Y."/>
            <person name="Inoue T."/>
            <person name="Honda A."/>
            <person name="Hattori M."/>
            <person name="Murai T."/>
            <person name="Xavier J.R."/>
            <person name="Hirose N."/>
            <person name="Honda K."/>
        </authorList>
    </citation>
    <scope>NUCLEOTIDE SEQUENCE</scope>
    <source>
        <strain evidence="1">CE91-St12</strain>
    </source>
</reference>
<dbReference type="AlphaFoldDB" id="A0AA37JP36"/>
<organism evidence="1 2">
    <name type="scientific">Bacteroides uniformis</name>
    <dbReference type="NCBI Taxonomy" id="820"/>
    <lineage>
        <taxon>Bacteria</taxon>
        <taxon>Pseudomonadati</taxon>
        <taxon>Bacteroidota</taxon>
        <taxon>Bacteroidia</taxon>
        <taxon>Bacteroidales</taxon>
        <taxon>Bacteroidaceae</taxon>
        <taxon>Bacteroides</taxon>
    </lineage>
</organism>
<evidence type="ECO:0008006" key="3">
    <source>
        <dbReference type="Google" id="ProtNLM"/>
    </source>
</evidence>
<evidence type="ECO:0000313" key="1">
    <source>
        <dbReference type="EMBL" id="GKH12029.1"/>
    </source>
</evidence>
<dbReference type="InterPro" id="IPR021823">
    <property type="entry name" value="DUF3408"/>
</dbReference>
<protein>
    <recommendedName>
        <fullName evidence="3">DUF3408 domain-containing protein</fullName>
    </recommendedName>
</protein>
<dbReference type="Pfam" id="PF11888">
    <property type="entry name" value="DUF3408"/>
    <property type="match status" value="1"/>
</dbReference>
<sequence length="82" mass="9298">MSMKKEKNDCRACLKKSGIKASEGKQVYISKETHYKISMIVRLLGNGEVTIADFTENVISGFLHTHRDEFNRMLNAVPPVEL</sequence>
<dbReference type="EMBL" id="BQNL01000001">
    <property type="protein sequence ID" value="GKH12029.1"/>
    <property type="molecule type" value="Genomic_DNA"/>
</dbReference>
<proteinExistence type="predicted"/>
<accession>A0AA37JP36</accession>
<name>A0AA37JP36_BACUN</name>
<gene>
    <name evidence="1" type="ORF">CE91St12_02390</name>
</gene>